<keyword evidence="8" id="KW-1185">Reference proteome</keyword>
<dbReference type="PANTHER" id="PTHR46577">
    <property type="entry name" value="HTH-TYPE TRANSCRIPTIONAL REGULATORY PROTEIN GABR"/>
    <property type="match status" value="1"/>
</dbReference>
<keyword evidence="2" id="KW-0663">Pyridoxal phosphate</keyword>
<feature type="domain" description="HTH gntR-type" evidence="6">
    <location>
        <begin position="12"/>
        <end position="80"/>
    </location>
</feature>
<evidence type="ECO:0000256" key="4">
    <source>
        <dbReference type="ARBA" id="ARBA00023125"/>
    </source>
</evidence>
<protein>
    <recommendedName>
        <fullName evidence="6">HTH gntR-type domain-containing protein</fullName>
    </recommendedName>
</protein>
<dbReference type="InterPro" id="IPR015422">
    <property type="entry name" value="PyrdxlP-dep_Trfase_small"/>
</dbReference>
<dbReference type="GO" id="GO:0003700">
    <property type="term" value="F:DNA-binding transcription factor activity"/>
    <property type="evidence" value="ECO:0007669"/>
    <property type="project" value="InterPro"/>
</dbReference>
<dbReference type="SMART" id="SM00345">
    <property type="entry name" value="HTH_GNTR"/>
    <property type="match status" value="1"/>
</dbReference>
<evidence type="ECO:0000256" key="1">
    <source>
        <dbReference type="ARBA" id="ARBA00005384"/>
    </source>
</evidence>
<dbReference type="SUPFAM" id="SSF53383">
    <property type="entry name" value="PLP-dependent transferases"/>
    <property type="match status" value="1"/>
</dbReference>
<organism evidence="7 8">
    <name type="scientific">Bisbaumannia pacifica</name>
    <dbReference type="NCBI Taxonomy" id="77098"/>
    <lineage>
        <taxon>Bacteria</taxon>
        <taxon>Pseudomonadati</taxon>
        <taxon>Pseudomonadota</taxon>
        <taxon>Gammaproteobacteria</taxon>
        <taxon>Oceanospirillales</taxon>
        <taxon>Halomonadaceae</taxon>
        <taxon>Bisbaumannia</taxon>
    </lineage>
</organism>
<proteinExistence type="inferred from homology"/>
<dbReference type="CDD" id="cd07377">
    <property type="entry name" value="WHTH_GntR"/>
    <property type="match status" value="1"/>
</dbReference>
<evidence type="ECO:0000313" key="7">
    <source>
        <dbReference type="EMBL" id="GEK46829.1"/>
    </source>
</evidence>
<keyword evidence="4" id="KW-0238">DNA-binding</keyword>
<dbReference type="EMBL" id="BJUK01000009">
    <property type="protein sequence ID" value="GEK46829.1"/>
    <property type="molecule type" value="Genomic_DNA"/>
</dbReference>
<dbReference type="OrthoDB" id="9804020at2"/>
<dbReference type="InterPro" id="IPR000524">
    <property type="entry name" value="Tscrpt_reg_HTH_GntR"/>
</dbReference>
<dbReference type="CDD" id="cd00609">
    <property type="entry name" value="AAT_like"/>
    <property type="match status" value="1"/>
</dbReference>
<comment type="similarity">
    <text evidence="1">In the C-terminal section; belongs to the class-I pyridoxal-phosphate-dependent aminotransferase family.</text>
</comment>
<evidence type="ECO:0000256" key="2">
    <source>
        <dbReference type="ARBA" id="ARBA00022898"/>
    </source>
</evidence>
<dbReference type="InterPro" id="IPR015424">
    <property type="entry name" value="PyrdxlP-dep_Trfase"/>
</dbReference>
<dbReference type="PROSITE" id="PS50949">
    <property type="entry name" value="HTH_GNTR"/>
    <property type="match status" value="1"/>
</dbReference>
<dbReference type="Proteomes" id="UP000321275">
    <property type="component" value="Unassembled WGS sequence"/>
</dbReference>
<evidence type="ECO:0000256" key="3">
    <source>
        <dbReference type="ARBA" id="ARBA00023015"/>
    </source>
</evidence>
<dbReference type="Gene3D" id="3.90.1150.10">
    <property type="entry name" value="Aspartate Aminotransferase, domain 1"/>
    <property type="match status" value="1"/>
</dbReference>
<keyword evidence="5" id="KW-0804">Transcription</keyword>
<dbReference type="GO" id="GO:0003677">
    <property type="term" value="F:DNA binding"/>
    <property type="evidence" value="ECO:0007669"/>
    <property type="project" value="UniProtKB-KW"/>
</dbReference>
<reference evidence="7 8" key="1">
    <citation type="submission" date="2019-07" db="EMBL/GenBank/DDBJ databases">
        <title>Whole genome shotgun sequence of Halomonas pacifica NBRC 102220.</title>
        <authorList>
            <person name="Hosoyama A."/>
            <person name="Uohara A."/>
            <person name="Ohji S."/>
            <person name="Ichikawa N."/>
        </authorList>
    </citation>
    <scope>NUCLEOTIDE SEQUENCE [LARGE SCALE GENOMIC DNA]</scope>
    <source>
        <strain evidence="7 8">NBRC 102220</strain>
    </source>
</reference>
<evidence type="ECO:0000259" key="6">
    <source>
        <dbReference type="PROSITE" id="PS50949"/>
    </source>
</evidence>
<gene>
    <name evidence="7" type="ORF">HPA02_11120</name>
</gene>
<sequence length="469" mass="50683">MTIWTPSLPSEGPRYRAIGEAIARAIESGELAPGQRLPPQRRLADALGVTVGTVTRAYAEAERQGWVTARVGSGTYVCDAEAPATPPFLAVPPEDESLDSGLIDLSMSLPPPHPLRAGTLGRLLGELAGDEAVLRRAVEYQSERGVPAHRRQLAAWLQRLLGIDADPRRLLVTQGGQHGIDLALRALTRPGERVAADTLTYPGLIAACQQAHLKLLGVPLDEDGMDTQALARLCAQQPPRLVYVTPDQNNPTGRPLSEPRREHLAALARRHDFWIVEDGVQYLPDTERGTPLLTLAPERTLFIFSTSKVLAGGLRIGTLCVPEALGERLGATLRAQSWMVPPLMVEAVCRWVASEDAERLLAWQTEELGARQALARERLAGFPVAGRPHGSNLWLPLPNGLRGAALQATLIQRGLKLTSAEPFCVGSEPAPQALRLCLSAAAGRDQLERALGLVREALESPPPLPWETL</sequence>
<dbReference type="InterPro" id="IPR036388">
    <property type="entry name" value="WH-like_DNA-bd_sf"/>
</dbReference>
<name>A0A510X5Z7_9GAMM</name>
<dbReference type="SUPFAM" id="SSF46785">
    <property type="entry name" value="Winged helix' DNA-binding domain"/>
    <property type="match status" value="1"/>
</dbReference>
<dbReference type="Gene3D" id="1.10.10.10">
    <property type="entry name" value="Winged helix-like DNA-binding domain superfamily/Winged helix DNA-binding domain"/>
    <property type="match status" value="1"/>
</dbReference>
<comment type="caution">
    <text evidence="7">The sequence shown here is derived from an EMBL/GenBank/DDBJ whole genome shotgun (WGS) entry which is preliminary data.</text>
</comment>
<dbReference type="InterPro" id="IPR004839">
    <property type="entry name" value="Aminotransferase_I/II_large"/>
</dbReference>
<keyword evidence="3" id="KW-0805">Transcription regulation</keyword>
<dbReference type="RefSeq" id="WP_146802098.1">
    <property type="nucleotide sequence ID" value="NZ_BJUK01000009.1"/>
</dbReference>
<accession>A0A510X5Z7</accession>
<evidence type="ECO:0000313" key="8">
    <source>
        <dbReference type="Proteomes" id="UP000321275"/>
    </source>
</evidence>
<dbReference type="AlphaFoldDB" id="A0A510X5Z7"/>
<dbReference type="InterPro" id="IPR036390">
    <property type="entry name" value="WH_DNA-bd_sf"/>
</dbReference>
<dbReference type="PANTHER" id="PTHR46577:SF1">
    <property type="entry name" value="HTH-TYPE TRANSCRIPTIONAL REGULATORY PROTEIN GABR"/>
    <property type="match status" value="1"/>
</dbReference>
<evidence type="ECO:0000256" key="5">
    <source>
        <dbReference type="ARBA" id="ARBA00023163"/>
    </source>
</evidence>
<dbReference type="GO" id="GO:0030170">
    <property type="term" value="F:pyridoxal phosphate binding"/>
    <property type="evidence" value="ECO:0007669"/>
    <property type="project" value="InterPro"/>
</dbReference>
<dbReference type="Gene3D" id="3.40.640.10">
    <property type="entry name" value="Type I PLP-dependent aspartate aminotransferase-like (Major domain)"/>
    <property type="match status" value="1"/>
</dbReference>
<dbReference type="InterPro" id="IPR015421">
    <property type="entry name" value="PyrdxlP-dep_Trfase_major"/>
</dbReference>
<dbReference type="InterPro" id="IPR051446">
    <property type="entry name" value="HTH_trans_reg/aminotransferase"/>
</dbReference>
<dbReference type="Pfam" id="PF00155">
    <property type="entry name" value="Aminotran_1_2"/>
    <property type="match status" value="1"/>
</dbReference>
<dbReference type="Pfam" id="PF00392">
    <property type="entry name" value="GntR"/>
    <property type="match status" value="1"/>
</dbReference>